<dbReference type="EMBL" id="PDTI01000055">
    <property type="protein sequence ID" value="PIE62228.1"/>
    <property type="molecule type" value="Genomic_DNA"/>
</dbReference>
<dbReference type="AlphaFoldDB" id="A0A2G6MQ48"/>
<proteinExistence type="predicted"/>
<evidence type="ECO:0000313" key="1">
    <source>
        <dbReference type="EMBL" id="PIE62228.1"/>
    </source>
</evidence>
<sequence>MALRRNALVLVIFTGLLVLISDCIASQSLRTTLENAWYAHLQASRSGNESELQKTMSSYSLCTLKNKLVSAQRSLTVDIIKSFAKYGPDISRMEFARVLEKGDNAGLVYVMDSGEKDAKGDPTVTFSVIKFVKESGWKVESTMNCDKPMYRGDGRKTQFYMADLRPSCAMDGKVKPAPDLVQKPYSTALLDVFSYGYQVQITVNGVPQQPVTGSWSGVLIGGLCKNRNNITISITKLDQAGQRAPKIRIRQRLKNRTTREVLKFEPTKNIEGVHTFTVSVK</sequence>
<name>A0A2G6MQ48_9BACT</name>
<protein>
    <submittedName>
        <fullName evidence="1">Uncharacterized protein</fullName>
    </submittedName>
</protein>
<accession>A0A2G6MQ48</accession>
<dbReference type="Proteomes" id="UP000231203">
    <property type="component" value="Unassembled WGS sequence"/>
</dbReference>
<comment type="caution">
    <text evidence="1">The sequence shown here is derived from an EMBL/GenBank/DDBJ whole genome shotgun (WGS) entry which is preliminary data.</text>
</comment>
<gene>
    <name evidence="1" type="ORF">CSA25_06130</name>
</gene>
<reference evidence="1 2" key="1">
    <citation type="submission" date="2017-10" db="EMBL/GenBank/DDBJ databases">
        <title>Novel microbial diversity and functional potential in the marine mammal oral microbiome.</title>
        <authorList>
            <person name="Dudek N.K."/>
            <person name="Sun C.L."/>
            <person name="Burstein D."/>
            <person name="Kantor R.S."/>
            <person name="Aliaga Goltsman D.S."/>
            <person name="Bik E.M."/>
            <person name="Thomas B.C."/>
            <person name="Banfield J.F."/>
            <person name="Relman D.A."/>
        </authorList>
    </citation>
    <scope>NUCLEOTIDE SEQUENCE [LARGE SCALE GENOMIC DNA]</scope>
    <source>
        <strain evidence="1">DOLJORAL78_47_202</strain>
    </source>
</reference>
<organism evidence="1 2">
    <name type="scientific">Desulfobacter postgatei</name>
    <dbReference type="NCBI Taxonomy" id="2293"/>
    <lineage>
        <taxon>Bacteria</taxon>
        <taxon>Pseudomonadati</taxon>
        <taxon>Thermodesulfobacteriota</taxon>
        <taxon>Desulfobacteria</taxon>
        <taxon>Desulfobacterales</taxon>
        <taxon>Desulfobacteraceae</taxon>
        <taxon>Desulfobacter</taxon>
    </lineage>
</organism>
<evidence type="ECO:0000313" key="2">
    <source>
        <dbReference type="Proteomes" id="UP000231203"/>
    </source>
</evidence>